<protein>
    <submittedName>
        <fullName evidence="3">Benzyl alcohol O-benzoyltransferase-like protein</fullName>
    </submittedName>
</protein>
<evidence type="ECO:0000313" key="4">
    <source>
        <dbReference type="Proteomes" id="UP000623129"/>
    </source>
</evidence>
<dbReference type="GO" id="GO:0016740">
    <property type="term" value="F:transferase activity"/>
    <property type="evidence" value="ECO:0007669"/>
    <property type="project" value="UniProtKB-KW"/>
</dbReference>
<dbReference type="InterPro" id="IPR050898">
    <property type="entry name" value="Plant_acyltransferase"/>
</dbReference>
<dbReference type="Gene3D" id="3.30.559.10">
    <property type="entry name" value="Chloramphenicol acetyltransferase-like domain"/>
    <property type="match status" value="2"/>
</dbReference>
<evidence type="ECO:0000313" key="3">
    <source>
        <dbReference type="EMBL" id="KAF3332731.1"/>
    </source>
</evidence>
<proteinExistence type="inferred from homology"/>
<evidence type="ECO:0000256" key="1">
    <source>
        <dbReference type="ARBA" id="ARBA00009861"/>
    </source>
</evidence>
<name>A0A833R3R4_9POAL</name>
<dbReference type="AlphaFoldDB" id="A0A833R3R4"/>
<accession>A0A833R3R4</accession>
<keyword evidence="2 3" id="KW-0808">Transferase</keyword>
<dbReference type="EMBL" id="SWLB01000011">
    <property type="protein sequence ID" value="KAF3332731.1"/>
    <property type="molecule type" value="Genomic_DNA"/>
</dbReference>
<comment type="caution">
    <text evidence="3">The sequence shown here is derived from an EMBL/GenBank/DDBJ whole genome shotgun (WGS) entry which is preliminary data.</text>
</comment>
<dbReference type="OrthoDB" id="772293at2759"/>
<dbReference type="PANTHER" id="PTHR31147">
    <property type="entry name" value="ACYL TRANSFERASE 4"/>
    <property type="match status" value="1"/>
</dbReference>
<reference evidence="3" key="1">
    <citation type="submission" date="2020-01" db="EMBL/GenBank/DDBJ databases">
        <title>Genome sequence of Kobresia littledalei, the first chromosome-level genome in the family Cyperaceae.</title>
        <authorList>
            <person name="Qu G."/>
        </authorList>
    </citation>
    <scope>NUCLEOTIDE SEQUENCE</scope>
    <source>
        <strain evidence="3">C.B.Clarke</strain>
        <tissue evidence="3">Leaf</tissue>
    </source>
</reference>
<dbReference type="InterPro" id="IPR023213">
    <property type="entry name" value="CAT-like_dom_sf"/>
</dbReference>
<dbReference type="PANTHER" id="PTHR31147:SF66">
    <property type="entry name" value="OS05G0315700 PROTEIN"/>
    <property type="match status" value="1"/>
</dbReference>
<organism evidence="3 4">
    <name type="scientific">Carex littledalei</name>
    <dbReference type="NCBI Taxonomy" id="544730"/>
    <lineage>
        <taxon>Eukaryota</taxon>
        <taxon>Viridiplantae</taxon>
        <taxon>Streptophyta</taxon>
        <taxon>Embryophyta</taxon>
        <taxon>Tracheophyta</taxon>
        <taxon>Spermatophyta</taxon>
        <taxon>Magnoliopsida</taxon>
        <taxon>Liliopsida</taxon>
        <taxon>Poales</taxon>
        <taxon>Cyperaceae</taxon>
        <taxon>Cyperoideae</taxon>
        <taxon>Cariceae</taxon>
        <taxon>Carex</taxon>
        <taxon>Carex subgen. Euthyceras</taxon>
    </lineage>
</organism>
<comment type="similarity">
    <text evidence="1">Belongs to the plant acyltransferase family.</text>
</comment>
<evidence type="ECO:0000256" key="2">
    <source>
        <dbReference type="ARBA" id="ARBA00022679"/>
    </source>
</evidence>
<keyword evidence="4" id="KW-1185">Reference proteome</keyword>
<dbReference type="SUPFAM" id="SSF52777">
    <property type="entry name" value="CoA-dependent acyltransferases"/>
    <property type="match status" value="1"/>
</dbReference>
<gene>
    <name evidence="3" type="ORF">FCM35_KLT02308</name>
</gene>
<sequence>MHLNNVSECVREYMASKRFTIHVAEPELVRPEKPTPCEFKYLSNIDNQLGLRNHIPFAHIYRLQKGGSSADPVRLVRRALSRALVYYYPLAGRLRHTENEKLVVECTGEGVLFREADADATIEQLKQTRIGFVPPFPQWDRLLVDDVYGSFSVTDSPLLRMQVTRFACGGFVLAYSFNHCVCDAAGALQFITAVAELARNPHLPNPSLIPVWSRESLIPGSPPSISFSHPEYENPKPNKIYHPSDFHTHMQSSLFLPQAAVSAIKTLAGASASFDAVAALFWRSRARALGLGNTDIARFLFPVDTRYLQGISPLPKCYYGAAVVFPCVSVPVEELSQQPISYAASKIAMTKQLASQPEYRSSVIDYLEVYQGKVGFRGGKEAFVISDQSKLRFTDVDFGWGRAVYGGPGRARTGNEPGMVAAVVSHRLENGEEGLLLIFTMTNEALDSFHNEVLETVAAAIEVEGKNKIQSRGISSGKASAVKSAL</sequence>
<dbReference type="Pfam" id="PF02458">
    <property type="entry name" value="Transferase"/>
    <property type="match status" value="1"/>
</dbReference>
<dbReference type="Proteomes" id="UP000623129">
    <property type="component" value="Unassembled WGS sequence"/>
</dbReference>